<dbReference type="KEGG" id="tml:GSTUM_00002704001"/>
<gene>
    <name evidence="2" type="ORF">GSTUM_00002704001</name>
</gene>
<protein>
    <submittedName>
        <fullName evidence="2">(Perigord truffle) hypothetical protein</fullName>
    </submittedName>
</protein>
<dbReference type="AlphaFoldDB" id="D5G815"/>
<name>D5G815_TUBMM</name>
<keyword evidence="3" id="KW-1185">Reference proteome</keyword>
<dbReference type="GeneID" id="9184130"/>
<proteinExistence type="predicted"/>
<feature type="region of interest" description="Disordered" evidence="1">
    <location>
        <begin position="127"/>
        <end position="157"/>
    </location>
</feature>
<sequence length="666" mass="71321">MLLAMHQMTLLAYLMSESSNELSEAMIEYGRVFQARMRADPTLSTDQIEDNARFRCYTHASKFWSDMSSMQMAVHQTLLKDYQQLNHQVAGFFEHYSSDVGDHKVIGDYDKMLRRAEMVADFRFPADSGHARSEAPEGAHRNSDYRKHARSRPQSAWRRGCTYVPRGACPVSGLTHGQIPHPLESPATYPGVFSPRWGEANVQISQTLREASTGDQRFETLPTSDGDPVMSFAKRHSDALRNLETDFLARIAVGLTNTSLDGLKDAYCKADDYASVLGLQVYANHLLGKGQTELYGSLEPNPPRAEDGGDESESKSESDDPVSDGSAGPKDSGPGPNGPGRNNPRPPGGGSGSNFAGGASAGGHSNNSARGLGGSRSSANANSPPSYSSSEGQYEGNRRLSEGLQASLSKQTIYELSDNESPSVNSDSPSVLSRNSLSTTQTSLGSDSDLPKSPKGSSPEVITSVSSETGTAKVALSKDGNQNLSGTTFGIDMPMVSKIVEGLGSRVAQAQNYFVNPLGDTPMALSTLLEDSDEGPDQDSIDDHKVIHTGRKHRHLRRVPRFIIFQGGNLKVFGRHNSYTGTGLKAGSPSQGKHSLQGYQRLGSSVGLPALSACDAVPQSASRLGDLGSNDSTTYGPESGLFQKSACVQDADTTPNKTQQISTTLL</sequence>
<dbReference type="EMBL" id="FN430038">
    <property type="protein sequence ID" value="CAZ80658.1"/>
    <property type="molecule type" value="Genomic_DNA"/>
</dbReference>
<organism evidence="2 3">
    <name type="scientific">Tuber melanosporum (strain Mel28)</name>
    <name type="common">Perigord black truffle</name>
    <dbReference type="NCBI Taxonomy" id="656061"/>
    <lineage>
        <taxon>Eukaryota</taxon>
        <taxon>Fungi</taxon>
        <taxon>Dikarya</taxon>
        <taxon>Ascomycota</taxon>
        <taxon>Pezizomycotina</taxon>
        <taxon>Pezizomycetes</taxon>
        <taxon>Pezizales</taxon>
        <taxon>Tuberaceae</taxon>
        <taxon>Tuber</taxon>
    </lineage>
</organism>
<evidence type="ECO:0000313" key="2">
    <source>
        <dbReference type="EMBL" id="CAZ80658.1"/>
    </source>
</evidence>
<feature type="compositionally biased region" description="Polar residues" evidence="1">
    <location>
        <begin position="414"/>
        <end position="446"/>
    </location>
</feature>
<accession>D5G815</accession>
<dbReference type="Proteomes" id="UP000006911">
    <property type="component" value="Unassembled WGS sequence"/>
</dbReference>
<feature type="compositionally biased region" description="Low complexity" evidence="1">
    <location>
        <begin position="353"/>
        <end position="395"/>
    </location>
</feature>
<evidence type="ECO:0000256" key="1">
    <source>
        <dbReference type="SAM" id="MobiDB-lite"/>
    </source>
</evidence>
<feature type="compositionally biased region" description="Polar residues" evidence="1">
    <location>
        <begin position="479"/>
        <end position="488"/>
    </location>
</feature>
<dbReference type="HOGENOM" id="CLU_412323_0_0_1"/>
<dbReference type="InParanoid" id="D5G815"/>
<feature type="region of interest" description="Disordered" evidence="1">
    <location>
        <begin position="293"/>
        <end position="397"/>
    </location>
</feature>
<feature type="compositionally biased region" description="Polar residues" evidence="1">
    <location>
        <begin position="460"/>
        <end position="470"/>
    </location>
</feature>
<dbReference type="RefSeq" id="XP_002836467.1">
    <property type="nucleotide sequence ID" value="XM_002836421.1"/>
</dbReference>
<feature type="compositionally biased region" description="Basic and acidic residues" evidence="1">
    <location>
        <begin position="129"/>
        <end position="146"/>
    </location>
</feature>
<feature type="region of interest" description="Disordered" evidence="1">
    <location>
        <begin position="414"/>
        <end position="488"/>
    </location>
</feature>
<reference evidence="2 3" key="1">
    <citation type="journal article" date="2010" name="Nature">
        <title>Perigord black truffle genome uncovers evolutionary origins and mechanisms of symbiosis.</title>
        <authorList>
            <person name="Martin F."/>
            <person name="Kohler A."/>
            <person name="Murat C."/>
            <person name="Balestrini R."/>
            <person name="Coutinho P.M."/>
            <person name="Jaillon O."/>
            <person name="Montanini B."/>
            <person name="Morin E."/>
            <person name="Noel B."/>
            <person name="Percudani R."/>
            <person name="Porcel B."/>
            <person name="Rubini A."/>
            <person name="Amicucci A."/>
            <person name="Amselem J."/>
            <person name="Anthouard V."/>
            <person name="Arcioni S."/>
            <person name="Artiguenave F."/>
            <person name="Aury J.M."/>
            <person name="Ballario P."/>
            <person name="Bolchi A."/>
            <person name="Brenna A."/>
            <person name="Brun A."/>
            <person name="Buee M."/>
            <person name="Cantarel B."/>
            <person name="Chevalier G."/>
            <person name="Couloux A."/>
            <person name="Da Silva C."/>
            <person name="Denoeud F."/>
            <person name="Duplessis S."/>
            <person name="Ghignone S."/>
            <person name="Hilselberger B."/>
            <person name="Iotti M."/>
            <person name="Marcais B."/>
            <person name="Mello A."/>
            <person name="Miranda M."/>
            <person name="Pacioni G."/>
            <person name="Quesneville H."/>
            <person name="Riccioni C."/>
            <person name="Ruotolo R."/>
            <person name="Splivallo R."/>
            <person name="Stocchi V."/>
            <person name="Tisserant E."/>
            <person name="Viscomi A.R."/>
            <person name="Zambonelli A."/>
            <person name="Zampieri E."/>
            <person name="Henrissat B."/>
            <person name="Lebrun M.H."/>
            <person name="Paolocci F."/>
            <person name="Bonfante P."/>
            <person name="Ottonello S."/>
            <person name="Wincker P."/>
        </authorList>
    </citation>
    <scope>NUCLEOTIDE SEQUENCE [LARGE SCALE GENOMIC DNA]</scope>
    <source>
        <strain evidence="2 3">Mel28</strain>
    </source>
</reference>
<feature type="compositionally biased region" description="Basic and acidic residues" evidence="1">
    <location>
        <begin position="304"/>
        <end position="318"/>
    </location>
</feature>
<evidence type="ECO:0000313" key="3">
    <source>
        <dbReference type="Proteomes" id="UP000006911"/>
    </source>
</evidence>